<feature type="domain" description="VWFD" evidence="7">
    <location>
        <begin position="730"/>
        <end position="900"/>
    </location>
</feature>
<evidence type="ECO:0000259" key="7">
    <source>
        <dbReference type="PROSITE" id="PS51233"/>
    </source>
</evidence>
<feature type="region of interest" description="Disordered" evidence="6">
    <location>
        <begin position="1121"/>
        <end position="1140"/>
    </location>
</feature>
<feature type="compositionally biased region" description="Low complexity" evidence="6">
    <location>
        <begin position="1396"/>
        <end position="1419"/>
    </location>
</feature>
<keyword evidence="3" id="KW-0677">Repeat</keyword>
<dbReference type="GO" id="GO:0031012">
    <property type="term" value="C:extracellular matrix"/>
    <property type="evidence" value="ECO:0007669"/>
    <property type="project" value="TreeGrafter"/>
</dbReference>
<dbReference type="InterPro" id="IPR014853">
    <property type="entry name" value="VWF/SSPO/ZAN-like_Cys-rich_dom"/>
</dbReference>
<dbReference type="InterPro" id="IPR036084">
    <property type="entry name" value="Ser_inhib-like_sf"/>
</dbReference>
<dbReference type="Pfam" id="PF01826">
    <property type="entry name" value="TIL"/>
    <property type="match status" value="2"/>
</dbReference>
<evidence type="ECO:0000256" key="4">
    <source>
        <dbReference type="ARBA" id="ARBA00023157"/>
    </source>
</evidence>
<evidence type="ECO:0000313" key="9">
    <source>
        <dbReference type="Proteomes" id="UP000261660"/>
    </source>
</evidence>
<feature type="compositionally biased region" description="Low complexity" evidence="6">
    <location>
        <begin position="1566"/>
        <end position="1611"/>
    </location>
</feature>
<dbReference type="Gene3D" id="2.10.25.10">
    <property type="entry name" value="Laminin"/>
    <property type="match status" value="3"/>
</dbReference>
<dbReference type="CDD" id="cd19941">
    <property type="entry name" value="TIL"/>
    <property type="match status" value="3"/>
</dbReference>
<dbReference type="Pfam" id="PF08742">
    <property type="entry name" value="C8"/>
    <property type="match status" value="3"/>
</dbReference>
<evidence type="ECO:0000256" key="3">
    <source>
        <dbReference type="ARBA" id="ARBA00022737"/>
    </source>
</evidence>
<feature type="region of interest" description="Disordered" evidence="6">
    <location>
        <begin position="1395"/>
        <end position="1419"/>
    </location>
</feature>
<dbReference type="GeneTree" id="ENSGT00940000156076"/>
<feature type="compositionally biased region" description="Low complexity" evidence="6">
    <location>
        <begin position="1437"/>
        <end position="1477"/>
    </location>
</feature>
<feature type="compositionally biased region" description="Basic and acidic residues" evidence="6">
    <location>
        <begin position="1617"/>
        <end position="1628"/>
    </location>
</feature>
<accession>A0A3Q3NK59</accession>
<dbReference type="SUPFAM" id="SSF57567">
    <property type="entry name" value="Serine protease inhibitors"/>
    <property type="match status" value="3"/>
</dbReference>
<dbReference type="FunFam" id="2.10.25.10:FF:000674">
    <property type="entry name" value="Mucin-2"/>
    <property type="match status" value="1"/>
</dbReference>
<feature type="region of interest" description="Disordered" evidence="6">
    <location>
        <begin position="1239"/>
        <end position="1303"/>
    </location>
</feature>
<dbReference type="Pfam" id="PF25962">
    <property type="entry name" value="TIL_OTOGL_Mucin"/>
    <property type="match status" value="1"/>
</dbReference>
<evidence type="ECO:0000313" key="8">
    <source>
        <dbReference type="Ensembl" id="ENSLBEP00000035195.1"/>
    </source>
</evidence>
<evidence type="ECO:0000256" key="2">
    <source>
        <dbReference type="ARBA" id="ARBA00022525"/>
    </source>
</evidence>
<comment type="subcellular location">
    <subcellularLocation>
        <location evidence="1">Secreted</location>
    </subcellularLocation>
</comment>
<keyword evidence="5" id="KW-0325">Glycoprotein</keyword>
<dbReference type="GO" id="GO:0005615">
    <property type="term" value="C:extracellular space"/>
    <property type="evidence" value="ECO:0007669"/>
    <property type="project" value="TreeGrafter"/>
</dbReference>
<dbReference type="InterPro" id="IPR058753">
    <property type="entry name" value="TIL_OTOGL_Mucin"/>
</dbReference>
<feature type="compositionally biased region" description="Low complexity" evidence="6">
    <location>
        <begin position="1488"/>
        <end position="1555"/>
    </location>
</feature>
<dbReference type="Ensembl" id="ENSLBET00000036691.1">
    <property type="protein sequence ID" value="ENSLBEP00000035195.1"/>
    <property type="gene ID" value="ENSLBEG00000026296.1"/>
</dbReference>
<dbReference type="PROSITE" id="PS51233">
    <property type="entry name" value="VWFD"/>
    <property type="match status" value="3"/>
</dbReference>
<feature type="region of interest" description="Disordered" evidence="6">
    <location>
        <begin position="1317"/>
        <end position="1381"/>
    </location>
</feature>
<reference evidence="8" key="1">
    <citation type="submission" date="2025-08" db="UniProtKB">
        <authorList>
            <consortium name="Ensembl"/>
        </authorList>
    </citation>
    <scope>IDENTIFICATION</scope>
</reference>
<dbReference type="InterPro" id="IPR002919">
    <property type="entry name" value="TIL_dom"/>
</dbReference>
<feature type="compositionally biased region" description="Low complexity" evidence="6">
    <location>
        <begin position="1240"/>
        <end position="1303"/>
    </location>
</feature>
<dbReference type="PANTHER" id="PTHR11339:SF399">
    <property type="entry name" value="MUCIN-5AC-LIKE"/>
    <property type="match status" value="1"/>
</dbReference>
<evidence type="ECO:0000256" key="6">
    <source>
        <dbReference type="SAM" id="MobiDB-lite"/>
    </source>
</evidence>
<proteinExistence type="predicted"/>
<evidence type="ECO:0000256" key="5">
    <source>
        <dbReference type="ARBA" id="ARBA00023180"/>
    </source>
</evidence>
<dbReference type="InterPro" id="IPR050780">
    <property type="entry name" value="Mucin_vWF_Thrombospondin_sf"/>
</dbReference>
<dbReference type="Proteomes" id="UP000261660">
    <property type="component" value="Unplaced"/>
</dbReference>
<dbReference type="SMART" id="SM00216">
    <property type="entry name" value="VWD"/>
    <property type="match status" value="3"/>
</dbReference>
<protein>
    <submittedName>
        <fullName evidence="8">Mucin-5AC-like</fullName>
    </submittedName>
</protein>
<feature type="domain" description="VWFD" evidence="7">
    <location>
        <begin position="340"/>
        <end position="418"/>
    </location>
</feature>
<feature type="region of interest" description="Disordered" evidence="6">
    <location>
        <begin position="1434"/>
        <end position="1644"/>
    </location>
</feature>
<name>A0A3Q3NK59_9LABR</name>
<dbReference type="SMART" id="SM00215">
    <property type="entry name" value="VWC_out"/>
    <property type="match status" value="2"/>
</dbReference>
<dbReference type="PANTHER" id="PTHR11339">
    <property type="entry name" value="EXTRACELLULAR MATRIX GLYCOPROTEIN RELATED"/>
    <property type="match status" value="1"/>
</dbReference>
<organism evidence="8 9">
    <name type="scientific">Labrus bergylta</name>
    <name type="common">ballan wrasse</name>
    <dbReference type="NCBI Taxonomy" id="56723"/>
    <lineage>
        <taxon>Eukaryota</taxon>
        <taxon>Metazoa</taxon>
        <taxon>Chordata</taxon>
        <taxon>Craniata</taxon>
        <taxon>Vertebrata</taxon>
        <taxon>Euteleostomi</taxon>
        <taxon>Actinopterygii</taxon>
        <taxon>Neopterygii</taxon>
        <taxon>Teleostei</taxon>
        <taxon>Neoteleostei</taxon>
        <taxon>Acanthomorphata</taxon>
        <taxon>Eupercaria</taxon>
        <taxon>Labriformes</taxon>
        <taxon>Labridae</taxon>
        <taxon>Labrus</taxon>
    </lineage>
</organism>
<dbReference type="InterPro" id="IPR001846">
    <property type="entry name" value="VWF_type-D"/>
</dbReference>
<sequence length="1644" mass="176917">MWGNFHWKTFDGEFFTLPTSCQHVLVSQCKETYETFNIQMTRSTLNNVTAISRIIMKLDGVVVEMSSGIKLPFIKYGVSVTSTSSSIFVDSGQGIKAIWNLDDSLDIEMDEKYRNQTCGLCGDFDGIANGFVDNGKVLLSIMERLNCNWDIYIDPYSALHLSVCVCVCARARAFCENLFTSTPFSSCKDLLDNNAFVKICMADKCFSVSNTYPMLCKTVSEYSRQCVHAGGTPQQWRKPNFCEKSCPFNMEFIECGSSCPDTCSTPQVSKTCDKHCHDGCSCPNGTIFDDIGKTGCVAVDQCPCLHNKQVYMPGQSYYHNCRSCVCMNGRWKCTEENCPGTCSVMGGAHISTFDGKDYTFHGDCSYVLTMGSSFTVLVNLERCGASESKTCLRAVTVALNNNAMVSLCGNFNNKINDDFMGISGLVEGTAAAFVNTWKTKASCPDISTSFVHPCNQGINTESFARYWCYKLIDPKEVFAPCHHAVDPNSYKDVSLDKSEDCMCTAVSAYVFACSVAGIHLSGWRKNICQYTTCPVNTVYHYNMTSCHRTCRFLGQVDHSCQASFTSVDGCGCAEGTYMNDKGTCVPSEDCPCYEKDEVIPAGQIVSKNGHICFVIIIFVVVCSFFTGPSKCFSPTVYFNCSSAQPGESGTECERSCNNLDMACVNTGCTSGCMCPKGLVSDGQGGCVTENNCPCVHNGQVFHAGQTLTVDCNTCTCQNRKFICTNNVCDAVCDIYGDGHYTTFDDKRFDFNGQCEYTLLQVKWHVIWCTGNNTLQIITENVACGSLGTTCSKTIKILLGSEFHLKDANFHVIKGSSKVFPEQMHKMGIYMVVTIKPGLVLMWDQKTSLFIKVSPQFQGKVCGLCGNYDGNSQNDFTTRSLDVVADVLEFGNSWKVSSNCPNAQSIKDPCASNGYRASWAKRQCSIINSVTFSSCHSQVDPGPYYESCVRDSCACDSGGDCECFCTAVAAYAKTCNEAGACVKWRTPKICPIFCDYYNAPGGCEWHYKPCGAHCMKTCRNPSGICSNLTTALEGCYPQCPITHPYFDEDSMKCVAWSCKCYYDGKYFNYGDIIYDTTDGIGGCMKAVCAANGTIERTTYPCTTVAPTTTPFTFTTARTTTPSVVTTTTKAPETTTKGTTKAGETTISEATTKIGETTKPPTVTTTAPSTASTTPVVETTTKPGETTTKAGETTTKPGETTVVTSKPSVVTTTTKAPETTTKGTTKAGETTISEATTKIGETTKPPTVTTTAPSTASTTPVVETTTKPGETTTKPGETTVVTSKPSVVTTTTKAPETTTKGTTKAGETTISEATTKIGETTKPPTVTTTAPSTASTTPVVETTTKPGETTTKPGETTVVTSKPSVVTTTTKAPETTTKGTTKAGETTISEATTKIGETTKPPTVTTTAPSTASTTPVVETTTNNHNCSIYTRRNNNQAGETTTKPGETTVVTSKPSVVTTTTKAPETTTKGTTKAGETTISEATTKIGETTKPPTVTTTAPSTASTTPVVETTTKPGETTTKPGETTVVTSKPSVVTTTTKAPETTTKGTTKAGETTISEATTKIGETTKPPTVTTTAPSTASTTPVVETTTKPGETTTKLSHQSPLLSPQLPKHQKLQLKEQQRLERQPYQKQQQRLVRQLNHQQ</sequence>
<dbReference type="InterPro" id="IPR001007">
    <property type="entry name" value="VWF_dom"/>
</dbReference>
<feature type="compositionally biased region" description="Low complexity" evidence="6">
    <location>
        <begin position="1155"/>
        <end position="1225"/>
    </location>
</feature>
<dbReference type="InParanoid" id="A0A3Q3NK59"/>
<feature type="compositionally biased region" description="Low complexity" evidence="6">
    <location>
        <begin position="1318"/>
        <end position="1381"/>
    </location>
</feature>
<dbReference type="Pfam" id="PF00094">
    <property type="entry name" value="VWD"/>
    <property type="match status" value="3"/>
</dbReference>
<feature type="domain" description="VWFD" evidence="7">
    <location>
        <begin position="1"/>
        <end position="165"/>
    </location>
</feature>
<feature type="compositionally biased region" description="Polar residues" evidence="6">
    <location>
        <begin position="1629"/>
        <end position="1644"/>
    </location>
</feature>
<reference evidence="8" key="2">
    <citation type="submission" date="2025-09" db="UniProtKB">
        <authorList>
            <consortium name="Ensembl"/>
        </authorList>
    </citation>
    <scope>IDENTIFICATION</scope>
</reference>
<keyword evidence="2" id="KW-0964">Secreted</keyword>
<keyword evidence="4" id="KW-1015">Disulfide bond</keyword>
<evidence type="ECO:0000256" key="1">
    <source>
        <dbReference type="ARBA" id="ARBA00004613"/>
    </source>
</evidence>
<dbReference type="SMART" id="SM00832">
    <property type="entry name" value="C8"/>
    <property type="match status" value="3"/>
</dbReference>
<dbReference type="STRING" id="56723.ENSLBEP00000035195"/>
<keyword evidence="9" id="KW-1185">Reference proteome</keyword>
<feature type="region of interest" description="Disordered" evidence="6">
    <location>
        <begin position="1154"/>
        <end position="1225"/>
    </location>
</feature>
<dbReference type="SUPFAM" id="SSF57603">
    <property type="entry name" value="FnI-like domain"/>
    <property type="match status" value="1"/>
</dbReference>